<dbReference type="EMBL" id="JABANM010038315">
    <property type="protein sequence ID" value="KAF4677108.1"/>
    <property type="molecule type" value="Genomic_DNA"/>
</dbReference>
<feature type="non-terminal residue" evidence="2">
    <location>
        <position position="237"/>
    </location>
</feature>
<accession>A0A7J6MZQ0</accession>
<protein>
    <submittedName>
        <fullName evidence="2">Uncharacterized protein</fullName>
    </submittedName>
</protein>
<proteinExistence type="predicted"/>
<reference evidence="2 3" key="1">
    <citation type="submission" date="2020-04" db="EMBL/GenBank/DDBJ databases">
        <title>Perkinsus olseni comparative genomics.</title>
        <authorList>
            <person name="Bogema D.R."/>
        </authorList>
    </citation>
    <scope>NUCLEOTIDE SEQUENCE [LARGE SCALE GENOMIC DNA]</scope>
    <source>
        <strain evidence="2">ATCC PRA-205</strain>
    </source>
</reference>
<feature type="compositionally biased region" description="Low complexity" evidence="1">
    <location>
        <begin position="15"/>
        <end position="29"/>
    </location>
</feature>
<comment type="caution">
    <text evidence="2">The sequence shown here is derived from an EMBL/GenBank/DDBJ whole genome shotgun (WGS) entry which is preliminary data.</text>
</comment>
<gene>
    <name evidence="2" type="ORF">FOZ62_012987</name>
</gene>
<evidence type="ECO:0000313" key="2">
    <source>
        <dbReference type="EMBL" id="KAF4677108.1"/>
    </source>
</evidence>
<dbReference type="Proteomes" id="UP000574390">
    <property type="component" value="Unassembled WGS sequence"/>
</dbReference>
<organism evidence="2 3">
    <name type="scientific">Perkinsus olseni</name>
    <name type="common">Perkinsus atlanticus</name>
    <dbReference type="NCBI Taxonomy" id="32597"/>
    <lineage>
        <taxon>Eukaryota</taxon>
        <taxon>Sar</taxon>
        <taxon>Alveolata</taxon>
        <taxon>Perkinsozoa</taxon>
        <taxon>Perkinsea</taxon>
        <taxon>Perkinsida</taxon>
        <taxon>Perkinsidae</taxon>
        <taxon>Perkinsus</taxon>
    </lineage>
</organism>
<evidence type="ECO:0000256" key="1">
    <source>
        <dbReference type="SAM" id="MobiDB-lite"/>
    </source>
</evidence>
<feature type="non-terminal residue" evidence="2">
    <location>
        <position position="1"/>
    </location>
</feature>
<sequence length="237" mass="25321">PLPPTGLSLRLEEVSASLSRSAVSTARSSASKKERNRIAQKKSGISTAAGGDEESNSSPPHGPPNSGSSVSAHDRILAEVEMLSLAWSLRPEGPGVQEDTPERHGYMRPPSRGAESWRPLGKTGWITPEEAAGESPGRPQQGHHLPPAAFRPPSRGGSYLHYEQRASSSYLDDGRATSWGASEPREGSIVSTLSDLLTNGDAGYEPIDRGLQDRHAPTPSRKCCHMFCHLATLSKGQ</sequence>
<dbReference type="AlphaFoldDB" id="A0A7J6MZQ0"/>
<feature type="compositionally biased region" description="Basic and acidic residues" evidence="1">
    <location>
        <begin position="206"/>
        <end position="216"/>
    </location>
</feature>
<feature type="region of interest" description="Disordered" evidence="1">
    <location>
        <begin position="15"/>
        <end position="75"/>
    </location>
</feature>
<feature type="region of interest" description="Disordered" evidence="1">
    <location>
        <begin position="199"/>
        <end position="218"/>
    </location>
</feature>
<name>A0A7J6MZQ0_PEROL</name>
<feature type="compositionally biased region" description="Low complexity" evidence="1">
    <location>
        <begin position="56"/>
        <end position="71"/>
    </location>
</feature>
<evidence type="ECO:0000313" key="3">
    <source>
        <dbReference type="Proteomes" id="UP000574390"/>
    </source>
</evidence>
<feature type="region of interest" description="Disordered" evidence="1">
    <location>
        <begin position="89"/>
        <end position="188"/>
    </location>
</feature>